<dbReference type="GO" id="GO:0005737">
    <property type="term" value="C:cytoplasm"/>
    <property type="evidence" value="ECO:0007669"/>
    <property type="project" value="UniProtKB-SubCell"/>
</dbReference>
<reference evidence="12" key="1">
    <citation type="submission" date="2023-11" db="UniProtKB">
        <authorList>
            <consortium name="WormBaseParasite"/>
        </authorList>
    </citation>
    <scope>IDENTIFICATION</scope>
</reference>
<feature type="region of interest" description="Disordered" evidence="9">
    <location>
        <begin position="1"/>
        <end position="50"/>
    </location>
</feature>
<evidence type="ECO:0000256" key="7">
    <source>
        <dbReference type="ARBA" id="ARBA00023242"/>
    </source>
</evidence>
<sequence>MVDESKGQHQVDNANGLIENSPNPLSPLDCDEKPTNGADDSVTDENDDDSRKLFVGGLSWETNENDLKEYFSRWGKVTQCIIKLDRFTGNSRGFGFVTLENEDCVSKVLSVPEHWLKNKKIDPKKAKPSREPLKKIFVGGIDPEVTEDQIREYFSSFGKVESLDLPYDTQKGKRKHYIFVSFSTEAAAKKAISKERQDIFGRQCDVRVAVTRDQANRQKVALKQWYNWLDPSFSYPGYAYGDYANAYPGFDPFTYGYYGYDYYGSAAAAAAATGYGAYTNLAANQFVE</sequence>
<dbReference type="AlphaFoldDB" id="A0AA85C043"/>
<dbReference type="Proteomes" id="UP000050791">
    <property type="component" value="Unassembled WGS sequence"/>
</dbReference>
<dbReference type="PANTHER" id="PTHR48033:SF10">
    <property type="entry name" value="RNA-BINDING PROTEIN SQUID"/>
    <property type="match status" value="1"/>
</dbReference>
<evidence type="ECO:0000259" key="10">
    <source>
        <dbReference type="PROSITE" id="PS50102"/>
    </source>
</evidence>
<dbReference type="PANTHER" id="PTHR48033">
    <property type="entry name" value="RNA-BINDING (RRM/RBD/RNP MOTIFS) FAMILY PROTEIN"/>
    <property type="match status" value="1"/>
</dbReference>
<evidence type="ECO:0000256" key="1">
    <source>
        <dbReference type="ARBA" id="ARBA00004123"/>
    </source>
</evidence>
<name>A0AA85C043_9TREM</name>
<dbReference type="WBParaSite" id="SMTH1_90540.1">
    <property type="protein sequence ID" value="SMTH1_90540.1"/>
    <property type="gene ID" value="SMTH1_90540"/>
</dbReference>
<keyword evidence="5" id="KW-0677">Repeat</keyword>
<keyword evidence="6 8" id="KW-0694">RNA-binding</keyword>
<dbReference type="SMART" id="SM00360">
    <property type="entry name" value="RRM"/>
    <property type="match status" value="2"/>
</dbReference>
<evidence type="ECO:0000256" key="8">
    <source>
        <dbReference type="PROSITE-ProRule" id="PRU00176"/>
    </source>
</evidence>
<evidence type="ECO:0000256" key="3">
    <source>
        <dbReference type="ARBA" id="ARBA00022481"/>
    </source>
</evidence>
<dbReference type="Gene3D" id="3.30.70.330">
    <property type="match status" value="2"/>
</dbReference>
<keyword evidence="7" id="KW-0539">Nucleus</keyword>
<dbReference type="SUPFAM" id="SSF54928">
    <property type="entry name" value="RNA-binding domain, RBD"/>
    <property type="match status" value="2"/>
</dbReference>
<evidence type="ECO:0000256" key="2">
    <source>
        <dbReference type="ARBA" id="ARBA00004496"/>
    </source>
</evidence>
<dbReference type="FunFam" id="3.30.70.330:FF:000030">
    <property type="entry name" value="Heterogeneous nuclear ribonucleoprotein d0 isoform"/>
    <property type="match status" value="1"/>
</dbReference>
<evidence type="ECO:0000256" key="5">
    <source>
        <dbReference type="ARBA" id="ARBA00022737"/>
    </source>
</evidence>
<evidence type="ECO:0000313" key="11">
    <source>
        <dbReference type="Proteomes" id="UP000050791"/>
    </source>
</evidence>
<dbReference type="Pfam" id="PF00076">
    <property type="entry name" value="RRM_1"/>
    <property type="match status" value="2"/>
</dbReference>
<keyword evidence="3" id="KW-0488">Methylation</keyword>
<proteinExistence type="predicted"/>
<evidence type="ECO:0000256" key="6">
    <source>
        <dbReference type="ARBA" id="ARBA00022884"/>
    </source>
</evidence>
<feature type="domain" description="RRM" evidence="10">
    <location>
        <begin position="134"/>
        <end position="213"/>
    </location>
</feature>
<evidence type="ECO:0000256" key="4">
    <source>
        <dbReference type="ARBA" id="ARBA00022490"/>
    </source>
</evidence>
<dbReference type="InterPro" id="IPR012677">
    <property type="entry name" value="Nucleotide-bd_a/b_plait_sf"/>
</dbReference>
<dbReference type="InterPro" id="IPR035979">
    <property type="entry name" value="RBD_domain_sf"/>
</dbReference>
<evidence type="ECO:0000256" key="9">
    <source>
        <dbReference type="SAM" id="MobiDB-lite"/>
    </source>
</evidence>
<feature type="domain" description="RRM" evidence="10">
    <location>
        <begin position="51"/>
        <end position="128"/>
    </location>
</feature>
<dbReference type="PROSITE" id="PS50102">
    <property type="entry name" value="RRM"/>
    <property type="match status" value="2"/>
</dbReference>
<dbReference type="GO" id="GO:0003723">
    <property type="term" value="F:RNA binding"/>
    <property type="evidence" value="ECO:0007669"/>
    <property type="project" value="UniProtKB-UniRule"/>
</dbReference>
<keyword evidence="4" id="KW-0963">Cytoplasm</keyword>
<accession>A0AA85C043</accession>
<dbReference type="GO" id="GO:0000785">
    <property type="term" value="C:chromatin"/>
    <property type="evidence" value="ECO:0007669"/>
    <property type="project" value="TreeGrafter"/>
</dbReference>
<dbReference type="GO" id="GO:0005654">
    <property type="term" value="C:nucleoplasm"/>
    <property type="evidence" value="ECO:0007669"/>
    <property type="project" value="TreeGrafter"/>
</dbReference>
<dbReference type="GO" id="GO:0010468">
    <property type="term" value="P:regulation of gene expression"/>
    <property type="evidence" value="ECO:0007669"/>
    <property type="project" value="TreeGrafter"/>
</dbReference>
<comment type="subcellular location">
    <subcellularLocation>
        <location evidence="2">Cytoplasm</location>
    </subcellularLocation>
    <subcellularLocation>
        <location evidence="1">Nucleus</location>
    </subcellularLocation>
</comment>
<feature type="compositionally biased region" description="Polar residues" evidence="9">
    <location>
        <begin position="10"/>
        <end position="23"/>
    </location>
</feature>
<protein>
    <recommendedName>
        <fullName evidence="10">RRM domain-containing protein</fullName>
    </recommendedName>
</protein>
<organism evidence="11 12">
    <name type="scientific">Schistosoma mattheei</name>
    <dbReference type="NCBI Taxonomy" id="31246"/>
    <lineage>
        <taxon>Eukaryota</taxon>
        <taxon>Metazoa</taxon>
        <taxon>Spiralia</taxon>
        <taxon>Lophotrochozoa</taxon>
        <taxon>Platyhelminthes</taxon>
        <taxon>Trematoda</taxon>
        <taxon>Digenea</taxon>
        <taxon>Strigeidida</taxon>
        <taxon>Schistosomatoidea</taxon>
        <taxon>Schistosomatidae</taxon>
        <taxon>Schistosoma</taxon>
    </lineage>
</organism>
<evidence type="ECO:0000313" key="12">
    <source>
        <dbReference type="WBParaSite" id="SMTH1_90540.1"/>
    </source>
</evidence>
<dbReference type="InterPro" id="IPR000504">
    <property type="entry name" value="RRM_dom"/>
</dbReference>